<protein>
    <submittedName>
        <fullName evidence="1">Uncharacterized protein</fullName>
    </submittedName>
</protein>
<dbReference type="Proteomes" id="UP000023152">
    <property type="component" value="Unassembled WGS sequence"/>
</dbReference>
<keyword evidence="2" id="KW-1185">Reference proteome</keyword>
<accession>X6LGZ3</accession>
<dbReference type="SUPFAM" id="SSF52047">
    <property type="entry name" value="RNI-like"/>
    <property type="match status" value="1"/>
</dbReference>
<proteinExistence type="predicted"/>
<reference evidence="1 2" key="1">
    <citation type="journal article" date="2013" name="Curr. Biol.">
        <title>The Genome of the Foraminiferan Reticulomyxa filosa.</title>
        <authorList>
            <person name="Glockner G."/>
            <person name="Hulsmann N."/>
            <person name="Schleicher M."/>
            <person name="Noegel A.A."/>
            <person name="Eichinger L."/>
            <person name="Gallinger C."/>
            <person name="Pawlowski J."/>
            <person name="Sierra R."/>
            <person name="Euteneuer U."/>
            <person name="Pillet L."/>
            <person name="Moustafa A."/>
            <person name="Platzer M."/>
            <person name="Groth M."/>
            <person name="Szafranski K."/>
            <person name="Schliwa M."/>
        </authorList>
    </citation>
    <scope>NUCLEOTIDE SEQUENCE [LARGE SCALE GENOMIC DNA]</scope>
</reference>
<dbReference type="AlphaFoldDB" id="X6LGZ3"/>
<organism evidence="1 2">
    <name type="scientific">Reticulomyxa filosa</name>
    <dbReference type="NCBI Taxonomy" id="46433"/>
    <lineage>
        <taxon>Eukaryota</taxon>
        <taxon>Sar</taxon>
        <taxon>Rhizaria</taxon>
        <taxon>Retaria</taxon>
        <taxon>Foraminifera</taxon>
        <taxon>Monothalamids</taxon>
        <taxon>Reticulomyxidae</taxon>
        <taxon>Reticulomyxa</taxon>
    </lineage>
</organism>
<evidence type="ECO:0000313" key="2">
    <source>
        <dbReference type="Proteomes" id="UP000023152"/>
    </source>
</evidence>
<sequence>EFVYICREGQSAMSNATQYIISSEFIDFTNEDQRTNNEDGNGWNIINLLNADDEIEKNQLSAIFSKSILFWKEKMKYAKEQVDLFISMLNKAHKSIRALTISDAFDQITVFPVLPNLVHLNLSNIKISSCFKSIDVKGLMPQLKTLKVENLSKEPYHNWKQILEAPEMCDFDDDNDSLWIFSEIEFLNSLILSCPNLLALYYISGQSNSEEMLKIPSTLEWLVIDEHNWGGPYHIKLDLTQCKRINGLGLIFFLNLYKKKMK</sequence>
<dbReference type="EMBL" id="ASPP01042295">
    <property type="protein sequence ID" value="ETN99994.1"/>
    <property type="molecule type" value="Genomic_DNA"/>
</dbReference>
<gene>
    <name evidence="1" type="ORF">RFI_37464</name>
</gene>
<evidence type="ECO:0000313" key="1">
    <source>
        <dbReference type="EMBL" id="ETN99994.1"/>
    </source>
</evidence>
<name>X6LGZ3_RETFI</name>
<feature type="non-terminal residue" evidence="1">
    <location>
        <position position="1"/>
    </location>
</feature>
<comment type="caution">
    <text evidence="1">The sequence shown here is derived from an EMBL/GenBank/DDBJ whole genome shotgun (WGS) entry which is preliminary data.</text>
</comment>